<feature type="domain" description="Water stress and hypersensitive response" evidence="2">
    <location>
        <begin position="189"/>
        <end position="307"/>
    </location>
</feature>
<accession>A0A897NSU4</accession>
<dbReference type="GeneID" id="68856928"/>
<keyword evidence="4" id="KW-1185">Reference proteome</keyword>
<keyword evidence="1" id="KW-1133">Transmembrane helix</keyword>
<feature type="domain" description="Water stress and hypersensitive response" evidence="2">
    <location>
        <begin position="483"/>
        <end position="601"/>
    </location>
</feature>
<dbReference type="Pfam" id="PF03168">
    <property type="entry name" value="LEA_2"/>
    <property type="match status" value="1"/>
</dbReference>
<dbReference type="InterPro" id="IPR013783">
    <property type="entry name" value="Ig-like_fold"/>
</dbReference>
<dbReference type="SUPFAM" id="SSF117070">
    <property type="entry name" value="LEA14-like"/>
    <property type="match status" value="3"/>
</dbReference>
<dbReference type="RefSeq" id="WP_229121789.1">
    <property type="nucleotide sequence ID" value="NZ_CP064791.1"/>
</dbReference>
<dbReference type="AlphaFoldDB" id="A0A897NSU4"/>
<dbReference type="GO" id="GO:0009269">
    <property type="term" value="P:response to desiccation"/>
    <property type="evidence" value="ECO:0007669"/>
    <property type="project" value="InterPro"/>
</dbReference>
<evidence type="ECO:0000313" key="4">
    <source>
        <dbReference type="Proteomes" id="UP000663292"/>
    </source>
</evidence>
<gene>
    <name evidence="3" type="ORF">HSEST_0289</name>
</gene>
<protein>
    <submittedName>
        <fullName evidence="3">LEA14-like dessication related protein</fullName>
    </submittedName>
</protein>
<proteinExistence type="predicted"/>
<dbReference type="EMBL" id="CP064791">
    <property type="protein sequence ID" value="QSG13839.1"/>
    <property type="molecule type" value="Genomic_DNA"/>
</dbReference>
<feature type="transmembrane region" description="Helical" evidence="1">
    <location>
        <begin position="20"/>
        <end position="45"/>
    </location>
</feature>
<evidence type="ECO:0000259" key="2">
    <source>
        <dbReference type="SMART" id="SM00769"/>
    </source>
</evidence>
<feature type="domain" description="Water stress and hypersensitive response" evidence="2">
    <location>
        <begin position="337"/>
        <end position="456"/>
    </location>
</feature>
<name>A0A897NSU4_9EURY</name>
<evidence type="ECO:0000313" key="3">
    <source>
        <dbReference type="EMBL" id="QSG13839.1"/>
    </source>
</evidence>
<dbReference type="Gene3D" id="2.60.40.10">
    <property type="entry name" value="Immunoglobulins"/>
    <property type="match status" value="4"/>
</dbReference>
<keyword evidence="1" id="KW-0812">Transmembrane</keyword>
<reference evidence="3 4" key="1">
    <citation type="submission" date="2020-11" db="EMBL/GenBank/DDBJ databases">
        <title>Carbohydrate-dependent, anaerobic sulfur respiration: A novel catabolism in halophilic archaea.</title>
        <authorList>
            <person name="Sorokin D.Y."/>
            <person name="Messina E."/>
            <person name="Smedile F."/>
            <person name="La Cono V."/>
            <person name="Hallsworth J.E."/>
            <person name="Yakimov M.M."/>
        </authorList>
    </citation>
    <scope>NUCLEOTIDE SEQUENCE [LARGE SCALE GENOMIC DNA]</scope>
    <source>
        <strain evidence="3 4">HSR-Est</strain>
    </source>
</reference>
<keyword evidence="1" id="KW-0472">Membrane</keyword>
<dbReference type="Proteomes" id="UP000663292">
    <property type="component" value="Chromosome"/>
</dbReference>
<feature type="domain" description="Water stress and hypersensitive response" evidence="2">
    <location>
        <begin position="49"/>
        <end position="163"/>
    </location>
</feature>
<dbReference type="SMART" id="SM00769">
    <property type="entry name" value="WHy"/>
    <property type="match status" value="4"/>
</dbReference>
<dbReference type="InterPro" id="IPR013990">
    <property type="entry name" value="WHy-dom"/>
</dbReference>
<dbReference type="InterPro" id="IPR004864">
    <property type="entry name" value="LEA_2"/>
</dbReference>
<sequence>MDLPDPVRSVLAALPSLRTAVVGIVVTLGVVALLATALVATGVIAQPTVESIDNEWGEATNETTQIETQARVDNPNPIGIPGLLSVEYTASLNDVVLVEGKESGVGLSPGENTIAFTTAMDNDRIADWWVTHVNGDERSTLTIEPSVSGPGVSKSLPEQTSTVETDLLSSFENGTEETVSVDGEPLLTIGDRDAAWGEATAETTPLTLTAELSNDHDRPVSFSGVEYVVTMNNVTLGAGQTSDGIDLSSGESGTLTVDAALETAAFADWWPTHVRNDETSRMRVELYGLVDRGGTQTRVPIQLYQQRLQFQTDLLGDDGTSVESLSSTRDSVAVPTIGEIDRDWGTVTDETTEVHADTTVDNPNTDPAVNDLVRLTTTAETSINDVFVGSGSRETTLESGTNELRLTSQLDNTKVPTWWARHLNRGETSAVSTVTTTTADVGFTTIEVPTDDVNSTTETNLLADLNTDSQQSIGGDGQTYFVAESTAAEWGDATPQVAPLDAQSTLRNEQPVPITIQEIQYTVSIGGVTLADGSQLDGTTIGSGERGTVDLRIDLDNSRMDEWWLTHVRNGEQSTLAVDVTATIAAGGQARTIPLSMFSTNETVETDLLG</sequence>
<organism evidence="3 4">
    <name type="scientific">Halapricum desulfuricans</name>
    <dbReference type="NCBI Taxonomy" id="2841257"/>
    <lineage>
        <taxon>Archaea</taxon>
        <taxon>Methanobacteriati</taxon>
        <taxon>Methanobacteriota</taxon>
        <taxon>Stenosarchaea group</taxon>
        <taxon>Halobacteria</taxon>
        <taxon>Halobacteriales</taxon>
        <taxon>Haloarculaceae</taxon>
        <taxon>Halapricum</taxon>
    </lineage>
</organism>
<evidence type="ECO:0000256" key="1">
    <source>
        <dbReference type="SAM" id="Phobius"/>
    </source>
</evidence>